<feature type="binding site" evidence="7">
    <location>
        <position position="135"/>
    </location>
    <ligand>
        <name>Zn(2+)</name>
        <dbReference type="ChEBI" id="CHEBI:29105"/>
    </ligand>
</feature>
<proteinExistence type="inferred from homology"/>
<evidence type="ECO:0000256" key="6">
    <source>
        <dbReference type="ARBA" id="ARBA00023163"/>
    </source>
</evidence>
<dbReference type="InterPro" id="IPR043135">
    <property type="entry name" value="Fur_C"/>
</dbReference>
<dbReference type="CDD" id="cd07153">
    <property type="entry name" value="Fur_like"/>
    <property type="match status" value="1"/>
</dbReference>
<keyword evidence="7" id="KW-0479">Metal-binding</keyword>
<evidence type="ECO:0000256" key="3">
    <source>
        <dbReference type="ARBA" id="ARBA00022833"/>
    </source>
</evidence>
<dbReference type="Gene3D" id="1.10.10.10">
    <property type="entry name" value="Winged helix-like DNA-binding domain superfamily/Winged helix DNA-binding domain"/>
    <property type="match status" value="1"/>
</dbReference>
<dbReference type="AlphaFoldDB" id="A0A7C3RJZ2"/>
<keyword evidence="5" id="KW-0238">DNA-binding</keyword>
<name>A0A7C3RJZ2_DICTH</name>
<evidence type="ECO:0000256" key="4">
    <source>
        <dbReference type="ARBA" id="ARBA00023015"/>
    </source>
</evidence>
<evidence type="ECO:0000313" key="8">
    <source>
        <dbReference type="EMBL" id="HFX13380.1"/>
    </source>
</evidence>
<dbReference type="EMBL" id="DTIN01000014">
    <property type="protein sequence ID" value="HFX13380.1"/>
    <property type="molecule type" value="Genomic_DNA"/>
</dbReference>
<feature type="binding site" evidence="7">
    <location>
        <position position="94"/>
    </location>
    <ligand>
        <name>Zn(2+)</name>
        <dbReference type="ChEBI" id="CHEBI:29105"/>
    </ligand>
</feature>
<comment type="cofactor">
    <cofactor evidence="7">
        <name>Zn(2+)</name>
        <dbReference type="ChEBI" id="CHEBI:29105"/>
    </cofactor>
    <text evidence="7">Binds 1 zinc ion per subunit.</text>
</comment>
<dbReference type="InterPro" id="IPR036390">
    <property type="entry name" value="WH_DNA-bd_sf"/>
</dbReference>
<dbReference type="SUPFAM" id="SSF46785">
    <property type="entry name" value="Winged helix' DNA-binding domain"/>
    <property type="match status" value="1"/>
</dbReference>
<dbReference type="GO" id="GO:0045892">
    <property type="term" value="P:negative regulation of DNA-templated transcription"/>
    <property type="evidence" value="ECO:0007669"/>
    <property type="project" value="TreeGrafter"/>
</dbReference>
<evidence type="ECO:0000256" key="5">
    <source>
        <dbReference type="ARBA" id="ARBA00023125"/>
    </source>
</evidence>
<dbReference type="PANTHER" id="PTHR33202">
    <property type="entry name" value="ZINC UPTAKE REGULATION PROTEIN"/>
    <property type="match status" value="1"/>
</dbReference>
<accession>A0A7C3RJZ2</accession>
<dbReference type="GO" id="GO:0008270">
    <property type="term" value="F:zinc ion binding"/>
    <property type="evidence" value="ECO:0007669"/>
    <property type="project" value="TreeGrafter"/>
</dbReference>
<protein>
    <submittedName>
        <fullName evidence="8">Transcriptional repressor</fullName>
    </submittedName>
</protein>
<dbReference type="Gene3D" id="3.30.1490.190">
    <property type="match status" value="1"/>
</dbReference>
<dbReference type="Pfam" id="PF01475">
    <property type="entry name" value="FUR"/>
    <property type="match status" value="1"/>
</dbReference>
<keyword evidence="3 7" id="KW-0862">Zinc</keyword>
<keyword evidence="4" id="KW-0805">Transcription regulation</keyword>
<keyword evidence="2" id="KW-0678">Repressor</keyword>
<evidence type="ECO:0000256" key="7">
    <source>
        <dbReference type="PIRSR" id="PIRSR602481-1"/>
    </source>
</evidence>
<reference evidence="8" key="1">
    <citation type="journal article" date="2020" name="mSystems">
        <title>Genome- and Community-Level Interaction Insights into Carbon Utilization and Element Cycling Functions of Hydrothermarchaeota in Hydrothermal Sediment.</title>
        <authorList>
            <person name="Zhou Z."/>
            <person name="Liu Y."/>
            <person name="Xu W."/>
            <person name="Pan J."/>
            <person name="Luo Z.H."/>
            <person name="Li M."/>
        </authorList>
    </citation>
    <scope>NUCLEOTIDE SEQUENCE [LARGE SCALE GENOMIC DNA]</scope>
    <source>
        <strain evidence="8">SpSt-81</strain>
    </source>
</reference>
<feature type="binding site" evidence="7">
    <location>
        <position position="91"/>
    </location>
    <ligand>
        <name>Zn(2+)</name>
        <dbReference type="ChEBI" id="CHEBI:29105"/>
    </ligand>
</feature>
<gene>
    <name evidence="8" type="ORF">ENW00_04360</name>
</gene>
<dbReference type="InterPro" id="IPR002481">
    <property type="entry name" value="FUR"/>
</dbReference>
<sequence>MNFKENLKNKGIRLSKPRLMVLEFFEQNKKGHFSIYEIYEELKNQNKKISFTSVYRSCKLLERLGYIRPISFEERHIHYESNLNPHIHFQCVSCGKVEEKELTNPSEISKIIKTEDDNFIVTSIKIQALGVCEECQKKQRREL</sequence>
<keyword evidence="6" id="KW-0804">Transcription</keyword>
<comment type="similarity">
    <text evidence="1">Belongs to the Fur family.</text>
</comment>
<evidence type="ECO:0000256" key="1">
    <source>
        <dbReference type="ARBA" id="ARBA00007957"/>
    </source>
</evidence>
<dbReference type="GO" id="GO:1900376">
    <property type="term" value="P:regulation of secondary metabolite biosynthetic process"/>
    <property type="evidence" value="ECO:0007669"/>
    <property type="project" value="TreeGrafter"/>
</dbReference>
<evidence type="ECO:0000256" key="2">
    <source>
        <dbReference type="ARBA" id="ARBA00022491"/>
    </source>
</evidence>
<dbReference type="InterPro" id="IPR036388">
    <property type="entry name" value="WH-like_DNA-bd_sf"/>
</dbReference>
<organism evidence="8">
    <name type="scientific">Dictyoglomus thermophilum</name>
    <dbReference type="NCBI Taxonomy" id="14"/>
    <lineage>
        <taxon>Bacteria</taxon>
        <taxon>Pseudomonadati</taxon>
        <taxon>Dictyoglomota</taxon>
        <taxon>Dictyoglomia</taxon>
        <taxon>Dictyoglomales</taxon>
        <taxon>Dictyoglomaceae</taxon>
        <taxon>Dictyoglomus</taxon>
    </lineage>
</organism>
<dbReference type="GO" id="GO:0000976">
    <property type="term" value="F:transcription cis-regulatory region binding"/>
    <property type="evidence" value="ECO:0007669"/>
    <property type="project" value="TreeGrafter"/>
</dbReference>
<dbReference type="PANTHER" id="PTHR33202:SF7">
    <property type="entry name" value="FERRIC UPTAKE REGULATION PROTEIN"/>
    <property type="match status" value="1"/>
</dbReference>
<dbReference type="GO" id="GO:0003700">
    <property type="term" value="F:DNA-binding transcription factor activity"/>
    <property type="evidence" value="ECO:0007669"/>
    <property type="project" value="InterPro"/>
</dbReference>
<feature type="binding site" evidence="7">
    <location>
        <position position="132"/>
    </location>
    <ligand>
        <name>Zn(2+)</name>
        <dbReference type="ChEBI" id="CHEBI:29105"/>
    </ligand>
</feature>
<comment type="caution">
    <text evidence="8">The sequence shown here is derived from an EMBL/GenBank/DDBJ whole genome shotgun (WGS) entry which is preliminary data.</text>
</comment>